<sequence>MSKPTTNTQPKNKKKAPAWLSGSGAARFLGFDNHAAIKHMNIPHQQYRGKRGETLMRYRLEDLEAFQASHTYGGK</sequence>
<dbReference type="Proteomes" id="UP000672039">
    <property type="component" value="Chromosome"/>
</dbReference>
<accession>A0ABX7WVX1</accession>
<feature type="region of interest" description="Disordered" evidence="1">
    <location>
        <begin position="1"/>
        <end position="20"/>
    </location>
</feature>
<protein>
    <recommendedName>
        <fullName evidence="4">Helix-turn-helix domain-containing protein</fullName>
    </recommendedName>
</protein>
<keyword evidence="3" id="KW-1185">Reference proteome</keyword>
<reference evidence="2 3" key="1">
    <citation type="submission" date="2021-04" db="EMBL/GenBank/DDBJ databases">
        <title>Genomics, taxonomy and metabolism of representatives of sulfur bacteria of the genus Thiothrix: Thiothrix fructosivorans QT, Thiothrix unzii A1T and three new species, Thiothrix subterranea sp. nov., Thiothrix litoralis sp. nov. and 'Candidatus Thiothrix anitrata' sp. nov.</title>
        <authorList>
            <person name="Ravin N.V."/>
            <person name="Smolyakov D."/>
            <person name="Rudenko T.S."/>
            <person name="Mardanov A.V."/>
            <person name="Beletsky A.V."/>
            <person name="Markov N.D."/>
            <person name="Fomenkov A.I."/>
            <person name="Roberts R.J."/>
            <person name="Karnachuk O.V."/>
            <person name="Novikov A."/>
            <person name="Grabovich M.Y."/>
        </authorList>
    </citation>
    <scope>NUCLEOTIDE SEQUENCE [LARGE SCALE GENOMIC DNA]</scope>
    <source>
        <strain evidence="2 3">AS</strain>
    </source>
</reference>
<proteinExistence type="predicted"/>
<evidence type="ECO:0000313" key="3">
    <source>
        <dbReference type="Proteomes" id="UP000672039"/>
    </source>
</evidence>
<dbReference type="EMBL" id="CP072801">
    <property type="protein sequence ID" value="QTR47765.1"/>
    <property type="molecule type" value="Genomic_DNA"/>
</dbReference>
<evidence type="ECO:0000256" key="1">
    <source>
        <dbReference type="SAM" id="MobiDB-lite"/>
    </source>
</evidence>
<name>A0ABX7WVX1_9GAMM</name>
<dbReference type="RefSeq" id="WP_210224007.1">
    <property type="nucleotide sequence ID" value="NZ_CP072801.1"/>
</dbReference>
<evidence type="ECO:0008006" key="4">
    <source>
        <dbReference type="Google" id="ProtNLM"/>
    </source>
</evidence>
<feature type="compositionally biased region" description="Low complexity" evidence="1">
    <location>
        <begin position="1"/>
        <end position="10"/>
    </location>
</feature>
<organism evidence="2 3">
    <name type="scientific">Thiothrix litoralis</name>
    <dbReference type="NCBI Taxonomy" id="2891210"/>
    <lineage>
        <taxon>Bacteria</taxon>
        <taxon>Pseudomonadati</taxon>
        <taxon>Pseudomonadota</taxon>
        <taxon>Gammaproteobacteria</taxon>
        <taxon>Thiotrichales</taxon>
        <taxon>Thiotrichaceae</taxon>
        <taxon>Thiothrix</taxon>
    </lineage>
</organism>
<gene>
    <name evidence="2" type="ORF">J9253_07555</name>
</gene>
<evidence type="ECO:0000313" key="2">
    <source>
        <dbReference type="EMBL" id="QTR47765.1"/>
    </source>
</evidence>